<name>A0ABR4D810_9PEZI</name>
<evidence type="ECO:0000313" key="6">
    <source>
        <dbReference type="Proteomes" id="UP001600064"/>
    </source>
</evidence>
<dbReference type="InterPro" id="IPR039261">
    <property type="entry name" value="FNR_nucleotide-bd"/>
</dbReference>
<feature type="compositionally biased region" description="Low complexity" evidence="3">
    <location>
        <begin position="212"/>
        <end position="223"/>
    </location>
</feature>
<sequence length="359" mass="38398">MGKLSHIERTAHEPRGQARHSLLIDHITQVTPTIRLFRLSVSPEDRIGFLPGQWVDLYPPQHTGIAKPGGFTLTSAPSLASHGCGSPHLELAVQHSPDNPVAAYLFRPAEQLLRTPVSVRIGGSFVFPPPRSGPAPLRRVVFVAGGMGVNPMMSMLSHIAELGLCQQQQQQQEEEEEEAEEGEEEGRNRAQFHDLEVKLLYSFKESASTPTGAAASQQAAGDGTATGGDGGRGRGGSEKDAADGRGILFLDRIAELFGSGRLNGGVQLFLTSGAGERRPAAAEGPSSPPVLASCEAGHVSVVRRRMTVRDVEEAIGSDKASAVVYICGVPTMTDEFVQALVSPDGLGLRKDQVLFEKWW</sequence>
<dbReference type="Proteomes" id="UP001600064">
    <property type="component" value="Unassembled WGS sequence"/>
</dbReference>
<dbReference type="PROSITE" id="PS51384">
    <property type="entry name" value="FAD_FR"/>
    <property type="match status" value="1"/>
</dbReference>
<evidence type="ECO:0000256" key="2">
    <source>
        <dbReference type="ARBA" id="ARBA00023027"/>
    </source>
</evidence>
<organism evidence="5 6">
    <name type="scientific">Remersonia thermophila</name>
    <dbReference type="NCBI Taxonomy" id="72144"/>
    <lineage>
        <taxon>Eukaryota</taxon>
        <taxon>Fungi</taxon>
        <taxon>Dikarya</taxon>
        <taxon>Ascomycota</taxon>
        <taxon>Pezizomycotina</taxon>
        <taxon>Sordariomycetes</taxon>
        <taxon>Sordariomycetidae</taxon>
        <taxon>Sordariales</taxon>
        <taxon>Sordariales incertae sedis</taxon>
        <taxon>Remersonia</taxon>
    </lineage>
</organism>
<dbReference type="Gene3D" id="2.40.30.10">
    <property type="entry name" value="Translation factors"/>
    <property type="match status" value="1"/>
</dbReference>
<dbReference type="Gene3D" id="3.40.50.80">
    <property type="entry name" value="Nucleotide-binding domain of ferredoxin-NADP reductase (FNR) module"/>
    <property type="match status" value="2"/>
</dbReference>
<dbReference type="GeneID" id="98127099"/>
<feature type="region of interest" description="Disordered" evidence="3">
    <location>
        <begin position="210"/>
        <end position="241"/>
    </location>
</feature>
<dbReference type="InterPro" id="IPR017938">
    <property type="entry name" value="Riboflavin_synthase-like_b-brl"/>
</dbReference>
<dbReference type="InterPro" id="IPR052128">
    <property type="entry name" value="Oxidoreductase_NAD-binding"/>
</dbReference>
<keyword evidence="6" id="KW-1185">Reference proteome</keyword>
<proteinExistence type="predicted"/>
<evidence type="ECO:0000259" key="4">
    <source>
        <dbReference type="PROSITE" id="PS51384"/>
    </source>
</evidence>
<evidence type="ECO:0000256" key="3">
    <source>
        <dbReference type="SAM" id="MobiDB-lite"/>
    </source>
</evidence>
<dbReference type="RefSeq" id="XP_070865188.1">
    <property type="nucleotide sequence ID" value="XM_071012455.1"/>
</dbReference>
<comment type="caution">
    <text evidence="5">The sequence shown here is derived from an EMBL/GenBank/DDBJ whole genome shotgun (WGS) entry which is preliminary data.</text>
</comment>
<dbReference type="SUPFAM" id="SSF63380">
    <property type="entry name" value="Riboflavin synthase domain-like"/>
    <property type="match status" value="1"/>
</dbReference>
<feature type="compositionally biased region" description="Basic and acidic residues" evidence="3">
    <location>
        <begin position="231"/>
        <end position="241"/>
    </location>
</feature>
<dbReference type="EMBL" id="JAZGUE010000005">
    <property type="protein sequence ID" value="KAL2266461.1"/>
    <property type="molecule type" value="Genomic_DNA"/>
</dbReference>
<gene>
    <name evidence="5" type="ORF">VTJ83DRAFT_5813</name>
</gene>
<dbReference type="CDD" id="cd00322">
    <property type="entry name" value="FNR_like"/>
    <property type="match status" value="1"/>
</dbReference>
<keyword evidence="2" id="KW-0520">NAD</keyword>
<reference evidence="5 6" key="1">
    <citation type="journal article" date="2024" name="Commun. Biol.">
        <title>Comparative genomic analysis of thermophilic fungi reveals convergent evolutionary adaptations and gene losses.</title>
        <authorList>
            <person name="Steindorff A.S."/>
            <person name="Aguilar-Pontes M.V."/>
            <person name="Robinson A.J."/>
            <person name="Andreopoulos B."/>
            <person name="LaButti K."/>
            <person name="Kuo A."/>
            <person name="Mondo S."/>
            <person name="Riley R."/>
            <person name="Otillar R."/>
            <person name="Haridas S."/>
            <person name="Lipzen A."/>
            <person name="Grimwood J."/>
            <person name="Schmutz J."/>
            <person name="Clum A."/>
            <person name="Reid I.D."/>
            <person name="Moisan M.C."/>
            <person name="Butler G."/>
            <person name="Nguyen T.T.M."/>
            <person name="Dewar K."/>
            <person name="Conant G."/>
            <person name="Drula E."/>
            <person name="Henrissat B."/>
            <person name="Hansel C."/>
            <person name="Singer S."/>
            <person name="Hutchinson M.I."/>
            <person name="de Vries R.P."/>
            <person name="Natvig D.O."/>
            <person name="Powell A.J."/>
            <person name="Tsang A."/>
            <person name="Grigoriev I.V."/>
        </authorList>
    </citation>
    <scope>NUCLEOTIDE SEQUENCE [LARGE SCALE GENOMIC DNA]</scope>
    <source>
        <strain evidence="5 6">ATCC 22073</strain>
    </source>
</reference>
<feature type="domain" description="FAD-binding FR-type" evidence="4">
    <location>
        <begin position="17"/>
        <end position="128"/>
    </location>
</feature>
<dbReference type="PANTHER" id="PTHR46505">
    <property type="entry name" value="OXIDOREDUCTASE NAD-BINDING DOMAIN-CONTAINING PROTEIN 1"/>
    <property type="match status" value="1"/>
</dbReference>
<keyword evidence="1" id="KW-0560">Oxidoreductase</keyword>
<dbReference type="InterPro" id="IPR017927">
    <property type="entry name" value="FAD-bd_FR_type"/>
</dbReference>
<dbReference type="PANTHER" id="PTHR46505:SF1">
    <property type="entry name" value="OXIDOREDUCTASE NAD-BINDING DOMAIN-CONTAINING PROTEIN 1"/>
    <property type="match status" value="1"/>
</dbReference>
<feature type="compositionally biased region" description="Acidic residues" evidence="3">
    <location>
        <begin position="172"/>
        <end position="184"/>
    </location>
</feature>
<feature type="region of interest" description="Disordered" evidence="3">
    <location>
        <begin position="165"/>
        <end position="190"/>
    </location>
</feature>
<dbReference type="SUPFAM" id="SSF52343">
    <property type="entry name" value="Ferredoxin reductase-like, C-terminal NADP-linked domain"/>
    <property type="match status" value="1"/>
</dbReference>
<protein>
    <recommendedName>
        <fullName evidence="4">FAD-binding FR-type domain-containing protein</fullName>
    </recommendedName>
</protein>
<evidence type="ECO:0000313" key="5">
    <source>
        <dbReference type="EMBL" id="KAL2266461.1"/>
    </source>
</evidence>
<accession>A0ABR4D810</accession>
<evidence type="ECO:0000256" key="1">
    <source>
        <dbReference type="ARBA" id="ARBA00023002"/>
    </source>
</evidence>